<dbReference type="STRING" id="400668.Mmwyl1_0576"/>
<name>A6VST2_MARMS</name>
<accession>A6VST2</accession>
<reference evidence="2" key="1">
    <citation type="submission" date="2007-06" db="EMBL/GenBank/DDBJ databases">
        <title>Complete sequence of Marinomonas sp. MWYL1.</title>
        <authorList>
            <consortium name="US DOE Joint Genome Institute"/>
            <person name="Copeland A."/>
            <person name="Lucas S."/>
            <person name="Lapidus A."/>
            <person name="Barry K."/>
            <person name="Glavina del Rio T."/>
            <person name="Dalin E."/>
            <person name="Tice H."/>
            <person name="Pitluck S."/>
            <person name="Kiss H."/>
            <person name="Brettin T."/>
            <person name="Bruce D."/>
            <person name="Detter J.C."/>
            <person name="Han C."/>
            <person name="Schmutz J."/>
            <person name="Larimer F."/>
            <person name="Land M."/>
            <person name="Hauser L."/>
            <person name="Kyrpides N."/>
            <person name="Kim E."/>
            <person name="Johnston A.W.B."/>
            <person name="Todd J.D."/>
            <person name="Rogers R."/>
            <person name="Wexler M."/>
            <person name="Bond P.L."/>
            <person name="Li Y."/>
            <person name="Richardson P."/>
        </authorList>
    </citation>
    <scope>NUCLEOTIDE SEQUENCE [LARGE SCALE GENOMIC DNA]</scope>
    <source>
        <strain evidence="2">MWYL1</strain>
    </source>
</reference>
<proteinExistence type="predicted"/>
<dbReference type="eggNOG" id="ENOG503352I">
    <property type="taxonomic scope" value="Bacteria"/>
</dbReference>
<feature type="transmembrane region" description="Helical" evidence="1">
    <location>
        <begin position="20"/>
        <end position="43"/>
    </location>
</feature>
<dbReference type="KEGG" id="mmw:Mmwyl1_0576"/>
<evidence type="ECO:0000313" key="2">
    <source>
        <dbReference type="EMBL" id="ABR69511.1"/>
    </source>
</evidence>
<dbReference type="InterPro" id="IPR032126">
    <property type="entry name" value="LydA_holin"/>
</dbReference>
<feature type="transmembrane region" description="Helical" evidence="1">
    <location>
        <begin position="88"/>
        <end position="105"/>
    </location>
</feature>
<dbReference type="AlphaFoldDB" id="A6VST2"/>
<sequence>MKQKPNSRKKDKTMPEKDPTTYSLITYSWVFVVAIYGGVVNYLRKRRDGSIPRYSITEFVGEIMTSAFAGLVTFFLCEGANLDPMLSAALIAISGHMGARAIFMFEKYLQNKLIK</sequence>
<dbReference type="EMBL" id="CP000749">
    <property type="protein sequence ID" value="ABR69511.1"/>
    <property type="molecule type" value="Genomic_DNA"/>
</dbReference>
<evidence type="ECO:0008006" key="3">
    <source>
        <dbReference type="Google" id="ProtNLM"/>
    </source>
</evidence>
<keyword evidence="1" id="KW-0812">Transmembrane</keyword>
<dbReference type="HOGENOM" id="CLU_157933_0_0_6"/>
<feature type="transmembrane region" description="Helical" evidence="1">
    <location>
        <begin position="55"/>
        <end position="76"/>
    </location>
</feature>
<gene>
    <name evidence="2" type="ordered locus">Mmwyl1_0576</name>
</gene>
<keyword evidence="1" id="KW-0472">Membrane</keyword>
<protein>
    <recommendedName>
        <fullName evidence="3">Holin</fullName>
    </recommendedName>
</protein>
<dbReference type="Pfam" id="PF16083">
    <property type="entry name" value="Phage_holin_3_3"/>
    <property type="match status" value="1"/>
</dbReference>
<evidence type="ECO:0000256" key="1">
    <source>
        <dbReference type="SAM" id="Phobius"/>
    </source>
</evidence>
<keyword evidence="1" id="KW-1133">Transmembrane helix</keyword>
<organism evidence="2">
    <name type="scientific">Marinomonas sp. (strain MWYL1)</name>
    <dbReference type="NCBI Taxonomy" id="400668"/>
    <lineage>
        <taxon>Bacteria</taxon>
        <taxon>Pseudomonadati</taxon>
        <taxon>Pseudomonadota</taxon>
        <taxon>Gammaproteobacteria</taxon>
        <taxon>Oceanospirillales</taxon>
        <taxon>Oceanospirillaceae</taxon>
        <taxon>Marinomonas</taxon>
    </lineage>
</organism>